<evidence type="ECO:0000256" key="6">
    <source>
        <dbReference type="ARBA" id="ARBA00022942"/>
    </source>
</evidence>
<dbReference type="OrthoDB" id="7854943at2759"/>
<proteinExistence type="inferred from homology"/>
<gene>
    <name evidence="11" type="primary">PRE3</name>
    <name evidence="11" type="ORF">LPJ61_000107</name>
</gene>
<dbReference type="CDD" id="cd03762">
    <property type="entry name" value="proteasome_beta_type_6"/>
    <property type="match status" value="1"/>
</dbReference>
<evidence type="ECO:0000256" key="8">
    <source>
        <dbReference type="ARBA" id="ARBA00023242"/>
    </source>
</evidence>
<evidence type="ECO:0000313" key="12">
    <source>
        <dbReference type="Proteomes" id="UP001143981"/>
    </source>
</evidence>
<keyword evidence="7" id="KW-0865">Zymogen</keyword>
<dbReference type="Pfam" id="PF00227">
    <property type="entry name" value="Proteasome"/>
    <property type="match status" value="1"/>
</dbReference>
<organism evidence="11 12">
    <name type="scientific">Coemansia biformis</name>
    <dbReference type="NCBI Taxonomy" id="1286918"/>
    <lineage>
        <taxon>Eukaryota</taxon>
        <taxon>Fungi</taxon>
        <taxon>Fungi incertae sedis</taxon>
        <taxon>Zoopagomycota</taxon>
        <taxon>Kickxellomycotina</taxon>
        <taxon>Kickxellomycetes</taxon>
        <taxon>Kickxellales</taxon>
        <taxon>Kickxellaceae</taxon>
        <taxon>Coemansia</taxon>
    </lineage>
</organism>
<comment type="subunit">
    <text evidence="10">Component of the proteasome complex.</text>
</comment>
<accession>A0A9W8CZF0</accession>
<comment type="caution">
    <text evidence="11">The sequence shown here is derived from an EMBL/GenBank/DDBJ whole genome shotgun (WGS) entry which is preliminary data.</text>
</comment>
<dbReference type="EMBL" id="JANBOI010000001">
    <property type="protein sequence ID" value="KAJ1736321.1"/>
    <property type="molecule type" value="Genomic_DNA"/>
</dbReference>
<reference evidence="11" key="1">
    <citation type="submission" date="2022-07" db="EMBL/GenBank/DDBJ databases">
        <title>Phylogenomic reconstructions and comparative analyses of Kickxellomycotina fungi.</title>
        <authorList>
            <person name="Reynolds N.K."/>
            <person name="Stajich J.E."/>
            <person name="Barry K."/>
            <person name="Grigoriev I.V."/>
            <person name="Crous P."/>
            <person name="Smith M.E."/>
        </authorList>
    </citation>
    <scope>NUCLEOTIDE SEQUENCE</scope>
    <source>
        <strain evidence="11">BCRC 34381</strain>
    </source>
</reference>
<keyword evidence="12" id="KW-1185">Reference proteome</keyword>
<dbReference type="Proteomes" id="UP001143981">
    <property type="component" value="Unassembled WGS sequence"/>
</dbReference>
<dbReference type="PRINTS" id="PR00141">
    <property type="entry name" value="PROTEASOME"/>
</dbReference>
<keyword evidence="5 11" id="KW-0378">Hydrolase</keyword>
<dbReference type="GO" id="GO:0005737">
    <property type="term" value="C:cytoplasm"/>
    <property type="evidence" value="ECO:0007669"/>
    <property type="project" value="UniProtKB-SubCell"/>
</dbReference>
<dbReference type="InterPro" id="IPR001353">
    <property type="entry name" value="Proteasome_sua/b"/>
</dbReference>
<comment type="function">
    <text evidence="10">Component of the proteasome, a multicatalytic proteinase complex which is characterized by its ability to cleave peptides with Arg, Phe, Tyr, Leu, and Glu adjacent to the leaving group at neutral or slightly basic pH. The proteasome has an ATP-dependent proteolytic activity.</text>
</comment>
<evidence type="ECO:0000256" key="5">
    <source>
        <dbReference type="ARBA" id="ARBA00022801"/>
    </source>
</evidence>
<dbReference type="AlphaFoldDB" id="A0A9W8CZF0"/>
<protein>
    <recommendedName>
        <fullName evidence="10">Proteasome subunit beta</fullName>
    </recommendedName>
</protein>
<keyword evidence="4" id="KW-0888">Threonine protease</keyword>
<dbReference type="FunFam" id="3.60.20.10:FF:000010">
    <property type="entry name" value="Proteasome subunit beta type-1"/>
    <property type="match status" value="1"/>
</dbReference>
<dbReference type="SUPFAM" id="SSF56235">
    <property type="entry name" value="N-terminal nucleophile aminohydrolases (Ntn hydrolases)"/>
    <property type="match status" value="1"/>
</dbReference>
<dbReference type="PANTHER" id="PTHR32194:SF0">
    <property type="entry name" value="ATP-DEPENDENT PROTEASE SUBUNIT HSLV"/>
    <property type="match status" value="1"/>
</dbReference>
<evidence type="ECO:0000313" key="11">
    <source>
        <dbReference type="EMBL" id="KAJ1736321.1"/>
    </source>
</evidence>
<evidence type="ECO:0000256" key="4">
    <source>
        <dbReference type="ARBA" id="ARBA00022698"/>
    </source>
</evidence>
<dbReference type="GO" id="GO:0004298">
    <property type="term" value="F:threonine-type endopeptidase activity"/>
    <property type="evidence" value="ECO:0007669"/>
    <property type="project" value="UniProtKB-KW"/>
</dbReference>
<keyword evidence="6 10" id="KW-0647">Proteasome</keyword>
<dbReference type="Gene3D" id="3.60.20.10">
    <property type="entry name" value="Glutamine Phosphoribosylpyrophosphate, subunit 1, domain 1"/>
    <property type="match status" value="1"/>
</dbReference>
<keyword evidence="3" id="KW-0645">Protease</keyword>
<evidence type="ECO:0000256" key="10">
    <source>
        <dbReference type="RuleBase" id="RU004203"/>
    </source>
</evidence>
<evidence type="ECO:0000256" key="1">
    <source>
        <dbReference type="ARBA" id="ARBA00001198"/>
    </source>
</evidence>
<keyword evidence="8 10" id="KW-0539">Nucleus</keyword>
<comment type="similarity">
    <text evidence="10">Belongs to the peptidase T1B family.</text>
</comment>
<dbReference type="GO" id="GO:0019774">
    <property type="term" value="C:proteasome core complex, beta-subunit complex"/>
    <property type="evidence" value="ECO:0007669"/>
    <property type="project" value="UniProtKB-ARBA"/>
</dbReference>
<dbReference type="InterPro" id="IPR000243">
    <property type="entry name" value="Pept_T1A_subB"/>
</dbReference>
<name>A0A9W8CZF0_9FUNG</name>
<comment type="subcellular location">
    <subcellularLocation>
        <location evidence="10">Cytoplasm</location>
    </subcellularLocation>
    <subcellularLocation>
        <location evidence="10">Nucleus</location>
    </subcellularLocation>
</comment>
<dbReference type="PANTHER" id="PTHR32194">
    <property type="entry name" value="METALLOPROTEASE TLDD"/>
    <property type="match status" value="1"/>
</dbReference>
<dbReference type="InterPro" id="IPR029055">
    <property type="entry name" value="Ntn_hydrolases_N"/>
</dbReference>
<evidence type="ECO:0000256" key="2">
    <source>
        <dbReference type="ARBA" id="ARBA00022490"/>
    </source>
</evidence>
<comment type="catalytic activity">
    <reaction evidence="1">
        <text>Cleavage of peptide bonds with very broad specificity.</text>
        <dbReference type="EC" id="3.4.25.1"/>
    </reaction>
</comment>
<dbReference type="InterPro" id="IPR016050">
    <property type="entry name" value="Proteasome_bsu_CS"/>
</dbReference>
<sequence length="212" mass="22514">MAPLKPGEANLGTTIMAVQFDGGVVVGADSRTSTGTYVANRVTDKLTKVHERVYCCRSGSAADTQAIADIVSYHLDLYTAQHGEPPTVSVAASLFQEICYQNRDSLSAAIIVAGWDEQNGGSVYEVPIGGSLHKGEFAIGGSGSTYIYGYCDKTFRPGMSKDECVEFVKNAVSLAMTRDGSSGGVIRLAVITREGVERMVVFGDNLPPQYLG</sequence>
<feature type="active site" description="Nucleophile" evidence="9">
    <location>
        <position position="13"/>
    </location>
</feature>
<evidence type="ECO:0000256" key="9">
    <source>
        <dbReference type="PIRSR" id="PIRSR600243-1"/>
    </source>
</evidence>
<dbReference type="PROSITE" id="PS00854">
    <property type="entry name" value="PROTEASOME_BETA_1"/>
    <property type="match status" value="1"/>
</dbReference>
<dbReference type="InterPro" id="IPR023333">
    <property type="entry name" value="Proteasome_suB-type"/>
</dbReference>
<keyword evidence="2 10" id="KW-0963">Cytoplasm</keyword>
<dbReference type="GO" id="GO:0005634">
    <property type="term" value="C:nucleus"/>
    <property type="evidence" value="ECO:0007669"/>
    <property type="project" value="UniProtKB-SubCell"/>
</dbReference>
<evidence type="ECO:0000256" key="3">
    <source>
        <dbReference type="ARBA" id="ARBA00022670"/>
    </source>
</evidence>
<dbReference type="GO" id="GO:0051603">
    <property type="term" value="P:proteolysis involved in protein catabolic process"/>
    <property type="evidence" value="ECO:0007669"/>
    <property type="project" value="InterPro"/>
</dbReference>
<dbReference type="PROSITE" id="PS51476">
    <property type="entry name" value="PROTEASOME_BETA_2"/>
    <property type="match status" value="1"/>
</dbReference>
<evidence type="ECO:0000256" key="7">
    <source>
        <dbReference type="ARBA" id="ARBA00023145"/>
    </source>
</evidence>